<accession>A0A2R4M7S9</accession>
<evidence type="ECO:0008006" key="3">
    <source>
        <dbReference type="Google" id="ProtNLM"/>
    </source>
</evidence>
<evidence type="ECO:0000313" key="2">
    <source>
        <dbReference type="Proteomes" id="UP000241447"/>
    </source>
</evidence>
<dbReference type="EMBL" id="CP028475">
    <property type="protein sequence ID" value="AVW93233.1"/>
    <property type="molecule type" value="Genomic_DNA"/>
</dbReference>
<dbReference type="AlphaFoldDB" id="A0A2R4M7S9"/>
<dbReference type="KEGG" id="cbak:DA792_20880"/>
<gene>
    <name evidence="1" type="ORF">DA792_20880</name>
</gene>
<organism evidence="1 2">
    <name type="scientific">Celeribacter baekdonensis</name>
    <dbReference type="NCBI Taxonomy" id="875171"/>
    <lineage>
        <taxon>Bacteria</taxon>
        <taxon>Pseudomonadati</taxon>
        <taxon>Pseudomonadota</taxon>
        <taxon>Alphaproteobacteria</taxon>
        <taxon>Rhodobacterales</taxon>
        <taxon>Roseobacteraceae</taxon>
        <taxon>Celeribacter</taxon>
    </lineage>
</organism>
<name>A0A2R4M7S9_9RHOB</name>
<evidence type="ECO:0000313" key="1">
    <source>
        <dbReference type="EMBL" id="AVW93233.1"/>
    </source>
</evidence>
<reference evidence="1 2" key="1">
    <citation type="submission" date="2018-03" db="EMBL/GenBank/DDBJ databases">
        <title>The Complete Genome of Celeribacter baekdonensis strain LH4, a Thiosulfate-Oxidizing Alphaproteobacterium Isolated from Gulf of Mexico Continental Slope Sediments.</title>
        <authorList>
            <person name="Flood B.E."/>
            <person name="Bailey J.V."/>
            <person name="Leprich D."/>
        </authorList>
    </citation>
    <scope>NUCLEOTIDE SEQUENCE [LARGE SCALE GENOMIC DNA]</scope>
    <source>
        <strain evidence="1 2">LH4</strain>
    </source>
</reference>
<dbReference type="Proteomes" id="UP000241447">
    <property type="component" value="Chromosome"/>
</dbReference>
<protein>
    <recommendedName>
        <fullName evidence="3">Cytochrome c family protein</fullName>
    </recommendedName>
</protein>
<sequence>MAWVLRQTIRWWAMPRWAGRSLCVAASFVVTVTFGIVRAAQADDPLCAFAPGDGDDIHLCANYPFDLTSFSSSLEYMVVNKAVQTPFDMFAWRAFTALNWRDVAPLEPAPDAWQSMPRKDAVVEQDMAAACRRTDGEAGPLVLSDLVQADGATVIDQNGNPLIYETRLNGTAAAYVAGLASEDANFPQGQSTEAPPSVHVKTAWMWLEYDDPGFITERGVARVPAEQSLSGQPLCLEGLFGLVGMHIVTKVGSGNGDEWLWATFEHQDTAPLSPVARRINSIYSKDLFPNGCPAPQAASSYLLFDPSCPSCATNAPPPRPLWSQTPPFARASDGSPLAPSRITRCWQIFEPTQDTNARWQARLADTPLAQYRLITNQWRGANKSPLFEHGEVPRFVSNVTMESYLQEASEGSCLGCHAEARTRSGGFADFAFYLSELGR</sequence>
<proteinExistence type="predicted"/>